<dbReference type="Gene3D" id="3.30.2020.40">
    <property type="entry name" value="Uncharacterised protein PF10387, DUF2442"/>
    <property type="match status" value="1"/>
</dbReference>
<proteinExistence type="predicted"/>
<organism evidence="1">
    <name type="scientific">Microbacterium sp. A8/3-1</name>
    <dbReference type="NCBI Taxonomy" id="3160749"/>
    <lineage>
        <taxon>Bacteria</taxon>
        <taxon>Bacillati</taxon>
        <taxon>Actinomycetota</taxon>
        <taxon>Actinomycetes</taxon>
        <taxon>Micrococcales</taxon>
        <taxon>Microbacteriaceae</taxon>
        <taxon>Microbacterium</taxon>
    </lineage>
</organism>
<dbReference type="AlphaFoldDB" id="A0AAU7VS66"/>
<reference evidence="1" key="1">
    <citation type="submission" date="2024-06" db="EMBL/GenBank/DDBJ databases">
        <title>Draft genome sequence of Microbacterium sp. strain A8/3-1, isolated from Oxytropis tragacanthoides Fisch. ex DC. Root nodules in the Altai region of Russia.</title>
        <authorList>
            <person name="Sazanova A."/>
            <person name="Guro P."/>
            <person name="Kuznetsova I."/>
            <person name="Belimov A."/>
            <person name="Safronova V."/>
        </authorList>
    </citation>
    <scope>NUCLEOTIDE SEQUENCE</scope>
    <source>
        <strain evidence="1">A8/3-1</strain>
    </source>
</reference>
<evidence type="ECO:0000313" key="1">
    <source>
        <dbReference type="EMBL" id="XBX76668.1"/>
    </source>
</evidence>
<sequence length="78" mass="8577">MSTSVDDAVAIGVVIDDQELHVRIKDGRTISAPLEWFPRLASATPAERLDWRLIGAGEGIHWRGLDEDIAISALLRGR</sequence>
<dbReference type="Pfam" id="PF10387">
    <property type="entry name" value="DUF2442"/>
    <property type="match status" value="1"/>
</dbReference>
<protein>
    <submittedName>
        <fullName evidence="1">DUF2442 domain-containing protein</fullName>
    </submittedName>
</protein>
<accession>A0AAU7VS66</accession>
<dbReference type="EMBL" id="CP158357">
    <property type="protein sequence ID" value="XBX76668.1"/>
    <property type="molecule type" value="Genomic_DNA"/>
</dbReference>
<gene>
    <name evidence="1" type="ORF">ABS642_12170</name>
</gene>
<dbReference type="RefSeq" id="WP_282214835.1">
    <property type="nucleotide sequence ID" value="NZ_CP158357.1"/>
</dbReference>
<dbReference type="InterPro" id="IPR018841">
    <property type="entry name" value="DUF2442"/>
</dbReference>
<name>A0AAU7VS66_9MICO</name>